<dbReference type="GO" id="GO:0015086">
    <property type="term" value="F:cadmium ion transmembrane transporter activity"/>
    <property type="evidence" value="ECO:0007669"/>
    <property type="project" value="TreeGrafter"/>
</dbReference>
<dbReference type="PANTHER" id="PTHR43840:SF15">
    <property type="entry name" value="MITOCHONDRIAL METAL TRANSPORTER 1-RELATED"/>
    <property type="match status" value="1"/>
</dbReference>
<comment type="subcellular location">
    <subcellularLocation>
        <location evidence="1">Membrane</location>
        <topology evidence="1">Multi-pass membrane protein</topology>
    </subcellularLocation>
</comment>
<evidence type="ECO:0000256" key="2">
    <source>
        <dbReference type="ARBA" id="ARBA00008114"/>
    </source>
</evidence>
<sequence>MTRAVQLAFGSLVVGCLVLATKFGAWWVTGSVALYSDALESIINVAAAAAAVVALWVSALPPDANHPYGHYKAEYFSAVLEGVLVLLAALSILREAYQGFLDPRPVDAPLLGMAISGVATAMNAAWSSVLLRFGRRWRSPALVADGKHLLTDVTTSVGVLIGFALVPLTGWTWLDPALAAVVAVNILWTGWSLVRESVGGLMDEAPDPGALGRVRALISGSAEGAIEAHELRVRHAGRVTFVEFHLVVPREMPVGEAHDICDRVEHALREAIGESLITIHVEPPHKAKQSGVLVLP</sequence>
<feature type="domain" description="Cation efflux protein transmembrane" evidence="8">
    <location>
        <begin position="11"/>
        <end position="202"/>
    </location>
</feature>
<proteinExistence type="inferred from homology"/>
<keyword evidence="5 7" id="KW-1133">Transmembrane helix</keyword>
<feature type="transmembrane region" description="Helical" evidence="7">
    <location>
        <begin position="113"/>
        <end position="133"/>
    </location>
</feature>
<accession>A0A1G7BQR0</accession>
<comment type="similarity">
    <text evidence="2">Belongs to the cation diffusion facilitator (CDF) transporter (TC 2.A.4) family.</text>
</comment>
<evidence type="ECO:0000256" key="1">
    <source>
        <dbReference type="ARBA" id="ARBA00004141"/>
    </source>
</evidence>
<dbReference type="GO" id="GO:0005886">
    <property type="term" value="C:plasma membrane"/>
    <property type="evidence" value="ECO:0007669"/>
    <property type="project" value="TreeGrafter"/>
</dbReference>
<reference evidence="10 11" key="1">
    <citation type="submission" date="2016-10" db="EMBL/GenBank/DDBJ databases">
        <authorList>
            <person name="de Groot N.N."/>
        </authorList>
    </citation>
    <scope>NUCLEOTIDE SEQUENCE [LARGE SCALE GENOMIC DNA]</scope>
    <source>
        <strain evidence="10 11">CPCC 100156</strain>
    </source>
</reference>
<evidence type="ECO:0000313" key="10">
    <source>
        <dbReference type="EMBL" id="SDE28686.1"/>
    </source>
</evidence>
<dbReference type="Pfam" id="PF16916">
    <property type="entry name" value="ZT_dimer"/>
    <property type="match status" value="1"/>
</dbReference>
<keyword evidence="3" id="KW-0813">Transport</keyword>
<keyword evidence="11" id="KW-1185">Reference proteome</keyword>
<evidence type="ECO:0000259" key="9">
    <source>
        <dbReference type="Pfam" id="PF16916"/>
    </source>
</evidence>
<dbReference type="InterPro" id="IPR027470">
    <property type="entry name" value="Cation_efflux_CTD"/>
</dbReference>
<dbReference type="SUPFAM" id="SSF160240">
    <property type="entry name" value="Cation efflux protein cytoplasmic domain-like"/>
    <property type="match status" value="1"/>
</dbReference>
<feature type="transmembrane region" description="Helical" evidence="7">
    <location>
        <begin position="153"/>
        <end position="171"/>
    </location>
</feature>
<keyword evidence="4 7" id="KW-0812">Transmembrane</keyword>
<dbReference type="GO" id="GO:0015093">
    <property type="term" value="F:ferrous iron transmembrane transporter activity"/>
    <property type="evidence" value="ECO:0007669"/>
    <property type="project" value="TreeGrafter"/>
</dbReference>
<keyword evidence="6 7" id="KW-0472">Membrane</keyword>
<gene>
    <name evidence="10" type="ORF">SAMN04487779_102636</name>
</gene>
<dbReference type="InterPro" id="IPR036837">
    <property type="entry name" value="Cation_efflux_CTD_sf"/>
</dbReference>
<dbReference type="GO" id="GO:0015341">
    <property type="term" value="F:zinc efflux antiporter activity"/>
    <property type="evidence" value="ECO:0007669"/>
    <property type="project" value="TreeGrafter"/>
</dbReference>
<dbReference type="PANTHER" id="PTHR43840">
    <property type="entry name" value="MITOCHONDRIAL METAL TRANSPORTER 1-RELATED"/>
    <property type="match status" value="1"/>
</dbReference>
<dbReference type="InterPro" id="IPR027469">
    <property type="entry name" value="Cation_efflux_TMD_sf"/>
</dbReference>
<evidence type="ECO:0000259" key="8">
    <source>
        <dbReference type="Pfam" id="PF01545"/>
    </source>
</evidence>
<dbReference type="Proteomes" id="UP000198925">
    <property type="component" value="Unassembled WGS sequence"/>
</dbReference>
<dbReference type="InterPro" id="IPR002524">
    <property type="entry name" value="Cation_efflux"/>
</dbReference>
<dbReference type="InterPro" id="IPR050291">
    <property type="entry name" value="CDF_Transporter"/>
</dbReference>
<evidence type="ECO:0000313" key="11">
    <source>
        <dbReference type="Proteomes" id="UP000198925"/>
    </source>
</evidence>
<dbReference type="EMBL" id="FMZX01000026">
    <property type="protein sequence ID" value="SDE28686.1"/>
    <property type="molecule type" value="Genomic_DNA"/>
</dbReference>
<feature type="transmembrane region" description="Helical" evidence="7">
    <location>
        <begin position="7"/>
        <end position="29"/>
    </location>
</feature>
<dbReference type="Gene3D" id="3.30.70.1350">
    <property type="entry name" value="Cation efflux protein, cytoplasmic domain"/>
    <property type="match status" value="1"/>
</dbReference>
<dbReference type="RefSeq" id="WP_090664954.1">
    <property type="nucleotide sequence ID" value="NZ_FMZX01000026.1"/>
</dbReference>
<evidence type="ECO:0000256" key="4">
    <source>
        <dbReference type="ARBA" id="ARBA00022692"/>
    </source>
</evidence>
<protein>
    <submittedName>
        <fullName evidence="10">Cation diffusion facilitator family transporter</fullName>
    </submittedName>
</protein>
<evidence type="ECO:0000256" key="3">
    <source>
        <dbReference type="ARBA" id="ARBA00022448"/>
    </source>
</evidence>
<name>A0A1G7BQR0_9PROT</name>
<dbReference type="Pfam" id="PF01545">
    <property type="entry name" value="Cation_efflux"/>
    <property type="match status" value="1"/>
</dbReference>
<feature type="transmembrane region" description="Helical" evidence="7">
    <location>
        <begin position="177"/>
        <end position="194"/>
    </location>
</feature>
<evidence type="ECO:0000256" key="7">
    <source>
        <dbReference type="SAM" id="Phobius"/>
    </source>
</evidence>
<dbReference type="InterPro" id="IPR058533">
    <property type="entry name" value="Cation_efflux_TM"/>
</dbReference>
<dbReference type="PROSITE" id="PS51257">
    <property type="entry name" value="PROKAR_LIPOPROTEIN"/>
    <property type="match status" value="1"/>
</dbReference>
<dbReference type="NCBIfam" id="TIGR01297">
    <property type="entry name" value="CDF"/>
    <property type="match status" value="1"/>
</dbReference>
<feature type="transmembrane region" description="Helical" evidence="7">
    <location>
        <begin position="73"/>
        <end position="93"/>
    </location>
</feature>
<dbReference type="AlphaFoldDB" id="A0A1G7BQR0"/>
<organism evidence="10 11">
    <name type="scientific">Belnapia rosea</name>
    <dbReference type="NCBI Taxonomy" id="938405"/>
    <lineage>
        <taxon>Bacteria</taxon>
        <taxon>Pseudomonadati</taxon>
        <taxon>Pseudomonadota</taxon>
        <taxon>Alphaproteobacteria</taxon>
        <taxon>Acetobacterales</taxon>
        <taxon>Roseomonadaceae</taxon>
        <taxon>Belnapia</taxon>
    </lineage>
</organism>
<feature type="transmembrane region" description="Helical" evidence="7">
    <location>
        <begin position="41"/>
        <end position="61"/>
    </location>
</feature>
<dbReference type="Gene3D" id="1.20.1510.10">
    <property type="entry name" value="Cation efflux protein transmembrane domain"/>
    <property type="match status" value="1"/>
</dbReference>
<dbReference type="GO" id="GO:0006882">
    <property type="term" value="P:intracellular zinc ion homeostasis"/>
    <property type="evidence" value="ECO:0007669"/>
    <property type="project" value="TreeGrafter"/>
</dbReference>
<feature type="domain" description="Cation efflux protein cytoplasmic" evidence="9">
    <location>
        <begin position="211"/>
        <end position="283"/>
    </location>
</feature>
<dbReference type="SUPFAM" id="SSF161111">
    <property type="entry name" value="Cation efflux protein transmembrane domain-like"/>
    <property type="match status" value="1"/>
</dbReference>
<evidence type="ECO:0000256" key="6">
    <source>
        <dbReference type="ARBA" id="ARBA00023136"/>
    </source>
</evidence>
<evidence type="ECO:0000256" key="5">
    <source>
        <dbReference type="ARBA" id="ARBA00022989"/>
    </source>
</evidence>